<feature type="region of interest" description="Disordered" evidence="1">
    <location>
        <begin position="36"/>
        <end position="73"/>
    </location>
</feature>
<feature type="transmembrane region" description="Helical" evidence="2">
    <location>
        <begin position="92"/>
        <end position="111"/>
    </location>
</feature>
<dbReference type="Proteomes" id="UP000606044">
    <property type="component" value="Unassembled WGS sequence"/>
</dbReference>
<dbReference type="Gene3D" id="3.10.450.240">
    <property type="match status" value="1"/>
</dbReference>
<feature type="signal peptide" evidence="3">
    <location>
        <begin position="1"/>
        <end position="24"/>
    </location>
</feature>
<feature type="compositionally biased region" description="Low complexity" evidence="1">
    <location>
        <begin position="38"/>
        <end position="59"/>
    </location>
</feature>
<dbReference type="PANTHER" id="PTHR41542">
    <property type="entry name" value="BLL5807 PROTEIN"/>
    <property type="match status" value="1"/>
</dbReference>
<feature type="compositionally biased region" description="Polar residues" evidence="1">
    <location>
        <begin position="60"/>
        <end position="70"/>
    </location>
</feature>
<reference evidence="5" key="1">
    <citation type="journal article" date="2014" name="Int. J. Syst. Evol. Microbiol.">
        <title>Complete genome sequence of Corynebacterium casei LMG S-19264T (=DSM 44701T), isolated from a smear-ripened cheese.</title>
        <authorList>
            <consortium name="US DOE Joint Genome Institute (JGI-PGF)"/>
            <person name="Walter F."/>
            <person name="Albersmeier A."/>
            <person name="Kalinowski J."/>
            <person name="Ruckert C."/>
        </authorList>
    </citation>
    <scope>NUCLEOTIDE SEQUENCE</scope>
    <source>
        <strain evidence="5">CCM 7897</strain>
    </source>
</reference>
<keyword evidence="6" id="KW-1185">Reference proteome</keyword>
<evidence type="ECO:0000313" key="5">
    <source>
        <dbReference type="EMBL" id="GGF67057.1"/>
    </source>
</evidence>
<dbReference type="Pfam" id="PF04280">
    <property type="entry name" value="Tim44"/>
    <property type="match status" value="1"/>
</dbReference>
<gene>
    <name evidence="5" type="ORF">GCM10007301_28380</name>
</gene>
<dbReference type="PANTHER" id="PTHR41542:SF1">
    <property type="entry name" value="BLL5807 PROTEIN"/>
    <property type="match status" value="1"/>
</dbReference>
<feature type="domain" description="Tim44-like" evidence="4">
    <location>
        <begin position="200"/>
        <end position="342"/>
    </location>
</feature>
<dbReference type="RefSeq" id="WP_188579546.1">
    <property type="nucleotide sequence ID" value="NZ_BMCT01000003.1"/>
</dbReference>
<protein>
    <submittedName>
        <fullName evidence="5">Membrane protein</fullName>
    </submittedName>
</protein>
<dbReference type="SUPFAM" id="SSF54427">
    <property type="entry name" value="NTF2-like"/>
    <property type="match status" value="1"/>
</dbReference>
<evidence type="ECO:0000259" key="4">
    <source>
        <dbReference type="SMART" id="SM00978"/>
    </source>
</evidence>
<proteinExistence type="predicted"/>
<keyword evidence="2" id="KW-0812">Transmembrane</keyword>
<keyword evidence="2" id="KW-1133">Transmembrane helix</keyword>
<evidence type="ECO:0000313" key="6">
    <source>
        <dbReference type="Proteomes" id="UP000606044"/>
    </source>
</evidence>
<evidence type="ECO:0000256" key="2">
    <source>
        <dbReference type="SAM" id="Phobius"/>
    </source>
</evidence>
<keyword evidence="3" id="KW-0732">Signal</keyword>
<organism evidence="5 6">
    <name type="scientific">Azorhizobium oxalatiphilum</name>
    <dbReference type="NCBI Taxonomy" id="980631"/>
    <lineage>
        <taxon>Bacteria</taxon>
        <taxon>Pseudomonadati</taxon>
        <taxon>Pseudomonadota</taxon>
        <taxon>Alphaproteobacteria</taxon>
        <taxon>Hyphomicrobiales</taxon>
        <taxon>Xanthobacteraceae</taxon>
        <taxon>Azorhizobium</taxon>
    </lineage>
</organism>
<sequence>MSVFKRLSRIAAIVALGVAMTLPAVDYADARKGGSMGSRGSRTYQAPAATPTSPTASQPIQRSATPYNQTAPSAAAAQGARSGMFGSGFGGALMRGLLIGGLVGMLFGGGLGGLSGMLGLLLQVALIGGAIYLAMRFFASRRQQPAGAGAGFGGNPMNRNGMGGNPMGGNPMGGNTYARDAQSGGSALGGGMAGLGGAQSAPQQPAERKDDIGIKPADFEAFERTLSEVQAAYSREDRNRLGELVTPEMLGYFEQEFRDNAERGVRNQVNDVKLLQGDLAEAWREGQFEYATVAIRYQARDTMRDRQTGALADGSTDELGESTEVWTFIRLRGQPWKLSAIQ</sequence>
<feature type="chain" id="PRO_5037645892" evidence="3">
    <location>
        <begin position="25"/>
        <end position="342"/>
    </location>
</feature>
<dbReference type="AlphaFoldDB" id="A0A917C255"/>
<feature type="region of interest" description="Disordered" evidence="1">
    <location>
        <begin position="189"/>
        <end position="208"/>
    </location>
</feature>
<comment type="caution">
    <text evidence="5">The sequence shown here is derived from an EMBL/GenBank/DDBJ whole genome shotgun (WGS) entry which is preliminary data.</text>
</comment>
<feature type="region of interest" description="Disordered" evidence="1">
    <location>
        <begin position="159"/>
        <end position="183"/>
    </location>
</feature>
<evidence type="ECO:0000256" key="1">
    <source>
        <dbReference type="SAM" id="MobiDB-lite"/>
    </source>
</evidence>
<dbReference type="SMART" id="SM00978">
    <property type="entry name" value="Tim44"/>
    <property type="match status" value="1"/>
</dbReference>
<dbReference type="EMBL" id="BMCT01000003">
    <property type="protein sequence ID" value="GGF67057.1"/>
    <property type="molecule type" value="Genomic_DNA"/>
</dbReference>
<name>A0A917C255_9HYPH</name>
<feature type="transmembrane region" description="Helical" evidence="2">
    <location>
        <begin position="118"/>
        <end position="139"/>
    </location>
</feature>
<dbReference type="InterPro" id="IPR007379">
    <property type="entry name" value="Tim44-like_dom"/>
</dbReference>
<accession>A0A917C255</accession>
<dbReference type="InterPro" id="IPR032710">
    <property type="entry name" value="NTF2-like_dom_sf"/>
</dbReference>
<reference evidence="5" key="2">
    <citation type="submission" date="2020-09" db="EMBL/GenBank/DDBJ databases">
        <authorList>
            <person name="Sun Q."/>
            <person name="Sedlacek I."/>
        </authorList>
    </citation>
    <scope>NUCLEOTIDE SEQUENCE</scope>
    <source>
        <strain evidence="5">CCM 7897</strain>
    </source>
</reference>
<feature type="compositionally biased region" description="Gly residues" evidence="1">
    <location>
        <begin position="161"/>
        <end position="172"/>
    </location>
</feature>
<keyword evidence="2" id="KW-0472">Membrane</keyword>
<evidence type="ECO:0000256" key="3">
    <source>
        <dbReference type="SAM" id="SignalP"/>
    </source>
</evidence>